<accession>A0A918KMJ3</accession>
<feature type="signal peptide" evidence="1">
    <location>
        <begin position="1"/>
        <end position="23"/>
    </location>
</feature>
<sequence length="564" mass="62253">MKHRILLGSAASLALLIAVPVAATHQSQGLRGAFTGQSPSVQNYVPAGSWQQQRLQSQINAVHGYDSSAAYATDYQMAQSVQGYTSAPQYIRVAHSETQTSNFAGLRGLSAPRSVSYDPKAASSFTRSHDIGGITVRTNALHTRDMLDWQENTTGKTLTLLANRANGTLQPNSVYLGAGFQGGLKWQKTEVDGQFPILSRFPFFSDRTDDSAGVFAIDHAALSFTSTFGDWTTLYLQPEYSETEYGRDQDEFQLRKAYVVFGNLEKSPFYAAFGRKTIDFGNFDSYNAFTHNEGAHYFWAVSDQPVLEVGLYSNGFKITGSAFSAGRQLRVGLAGEENNIGNYAFNAEKEFRFGEDKRKAFTVGGGYLHDSIYRDNWTAHTFQGREDGTPPANLIEYRNSLVNGFAEYNSPFFDAMVEYTTTLKPWGAAIPQSIDGTPLPQFLIDPAGSTTDIDNINFDEKLSTLVAQARIKPWVYGRRMNIAAVGSWGNISDDTGNISARGNPTSFQSNQQHALSVEYPVNDYLEFGAEYVYNKGFIPFVAPQQVSNDQTEAHAINIGFKARF</sequence>
<dbReference type="Proteomes" id="UP000600865">
    <property type="component" value="Unassembled WGS sequence"/>
</dbReference>
<organism evidence="2 3">
    <name type="scientific">Litorimonas cladophorae</name>
    <dbReference type="NCBI Taxonomy" id="1220491"/>
    <lineage>
        <taxon>Bacteria</taxon>
        <taxon>Pseudomonadati</taxon>
        <taxon>Pseudomonadota</taxon>
        <taxon>Alphaproteobacteria</taxon>
        <taxon>Maricaulales</taxon>
        <taxon>Robiginitomaculaceae</taxon>
    </lineage>
</organism>
<name>A0A918KMJ3_9PROT</name>
<comment type="caution">
    <text evidence="2">The sequence shown here is derived from an EMBL/GenBank/DDBJ whole genome shotgun (WGS) entry which is preliminary data.</text>
</comment>
<dbReference type="EMBL" id="BMYV01000002">
    <property type="protein sequence ID" value="GGX68986.1"/>
    <property type="molecule type" value="Genomic_DNA"/>
</dbReference>
<evidence type="ECO:0000313" key="2">
    <source>
        <dbReference type="EMBL" id="GGX68986.1"/>
    </source>
</evidence>
<protein>
    <submittedName>
        <fullName evidence="2">Uncharacterized protein</fullName>
    </submittedName>
</protein>
<evidence type="ECO:0000313" key="3">
    <source>
        <dbReference type="Proteomes" id="UP000600865"/>
    </source>
</evidence>
<dbReference type="RefSeq" id="WP_189584747.1">
    <property type="nucleotide sequence ID" value="NZ_BMYV01000002.1"/>
</dbReference>
<keyword evidence="1" id="KW-0732">Signal</keyword>
<reference evidence="2 3" key="1">
    <citation type="journal article" date="2014" name="Int. J. Syst. Evol. Microbiol.">
        <title>Complete genome sequence of Corynebacterium casei LMG S-19264T (=DSM 44701T), isolated from a smear-ripened cheese.</title>
        <authorList>
            <consortium name="US DOE Joint Genome Institute (JGI-PGF)"/>
            <person name="Walter F."/>
            <person name="Albersmeier A."/>
            <person name="Kalinowski J."/>
            <person name="Ruckert C."/>
        </authorList>
    </citation>
    <scope>NUCLEOTIDE SEQUENCE [LARGE SCALE GENOMIC DNA]</scope>
    <source>
        <strain evidence="2 3">KCTC 23968</strain>
    </source>
</reference>
<evidence type="ECO:0000256" key="1">
    <source>
        <dbReference type="SAM" id="SignalP"/>
    </source>
</evidence>
<feature type="chain" id="PRO_5038078315" evidence="1">
    <location>
        <begin position="24"/>
        <end position="564"/>
    </location>
</feature>
<proteinExistence type="predicted"/>
<keyword evidence="3" id="KW-1185">Reference proteome</keyword>
<dbReference type="AlphaFoldDB" id="A0A918KMJ3"/>
<gene>
    <name evidence="2" type="ORF">GCM10011309_18590</name>
</gene>